<feature type="compositionally biased region" description="Polar residues" evidence="1">
    <location>
        <begin position="193"/>
        <end position="224"/>
    </location>
</feature>
<name>A0AAX4JNZ1_9TREE</name>
<dbReference type="GeneID" id="91092650"/>
<accession>A0AAX4JNZ1</accession>
<feature type="compositionally biased region" description="Polar residues" evidence="1">
    <location>
        <begin position="48"/>
        <end position="58"/>
    </location>
</feature>
<feature type="region of interest" description="Disordered" evidence="1">
    <location>
        <begin position="193"/>
        <end position="239"/>
    </location>
</feature>
<dbReference type="Proteomes" id="UP001355207">
    <property type="component" value="Chromosome 2"/>
</dbReference>
<evidence type="ECO:0000313" key="3">
    <source>
        <dbReference type="Proteomes" id="UP001355207"/>
    </source>
</evidence>
<feature type="compositionally biased region" description="Low complexity" evidence="1">
    <location>
        <begin position="135"/>
        <end position="145"/>
    </location>
</feature>
<organism evidence="2 3">
    <name type="scientific">Kwoniella dendrophila CBS 6074</name>
    <dbReference type="NCBI Taxonomy" id="1295534"/>
    <lineage>
        <taxon>Eukaryota</taxon>
        <taxon>Fungi</taxon>
        <taxon>Dikarya</taxon>
        <taxon>Basidiomycota</taxon>
        <taxon>Agaricomycotina</taxon>
        <taxon>Tremellomycetes</taxon>
        <taxon>Tremellales</taxon>
        <taxon>Cryptococcaceae</taxon>
        <taxon>Kwoniella</taxon>
    </lineage>
</organism>
<evidence type="ECO:0000256" key="1">
    <source>
        <dbReference type="SAM" id="MobiDB-lite"/>
    </source>
</evidence>
<proteinExistence type="predicted"/>
<feature type="compositionally biased region" description="Polar residues" evidence="1">
    <location>
        <begin position="26"/>
        <end position="35"/>
    </location>
</feature>
<gene>
    <name evidence="2" type="ORF">L201_001978</name>
</gene>
<feature type="compositionally biased region" description="Polar residues" evidence="1">
    <location>
        <begin position="109"/>
        <end position="120"/>
    </location>
</feature>
<feature type="region of interest" description="Disordered" evidence="1">
    <location>
        <begin position="26"/>
        <end position="156"/>
    </location>
</feature>
<protein>
    <submittedName>
        <fullName evidence="2">Uncharacterized protein</fullName>
    </submittedName>
</protein>
<dbReference type="EMBL" id="CP144099">
    <property type="protein sequence ID" value="WWC87092.1"/>
    <property type="molecule type" value="Genomic_DNA"/>
</dbReference>
<dbReference type="AlphaFoldDB" id="A0AAX4JNZ1"/>
<dbReference type="RefSeq" id="XP_066073855.1">
    <property type="nucleotide sequence ID" value="XM_066217758.1"/>
</dbReference>
<sequence length="331" mass="36196">MSEDNRQPMPPPSVLWNTQNTIVQQHIDQNDSPSQPKRPRITIDNDQSHMQMPSQPLSALNADSGMSKPVYWQNAAFTQPQQSRDQSDHILKSPNQYIPASFSPHCPQPQANSSSFQPTTAYLAESQHHSANTASSKYHSNSNSSRPPTPLTPHDAYTHLSQLPVQSRPLTYYSHQQITPHATVKAQTLVSPPDTSILPSSSLPSGQFVPSQSYPQAHSACSNSPSPPLQEASFPPSQSITPVSADLSLLEMKSPIKGKGKHKGIPGPKARIPVEAKIAIAEHIISKGVSMANLDELAQITGLTKQQIKSQLVDNRQNVRKQLNEFAKGLQ</sequence>
<reference evidence="2 3" key="1">
    <citation type="submission" date="2024-01" db="EMBL/GenBank/DDBJ databases">
        <title>Comparative genomics of Cryptococcus and Kwoniella reveals pathogenesis evolution and contrasting modes of karyotype evolution via chromosome fusion or intercentromeric recombination.</title>
        <authorList>
            <person name="Coelho M.A."/>
            <person name="David-Palma M."/>
            <person name="Shea T."/>
            <person name="Bowers K."/>
            <person name="McGinley-Smith S."/>
            <person name="Mohammad A.W."/>
            <person name="Gnirke A."/>
            <person name="Yurkov A.M."/>
            <person name="Nowrousian M."/>
            <person name="Sun S."/>
            <person name="Cuomo C.A."/>
            <person name="Heitman J."/>
        </authorList>
    </citation>
    <scope>NUCLEOTIDE SEQUENCE [LARGE SCALE GENOMIC DNA]</scope>
    <source>
        <strain evidence="2 3">CBS 6074</strain>
    </source>
</reference>
<keyword evidence="3" id="KW-1185">Reference proteome</keyword>
<evidence type="ECO:0000313" key="2">
    <source>
        <dbReference type="EMBL" id="WWC87092.1"/>
    </source>
</evidence>
<feature type="compositionally biased region" description="Polar residues" evidence="1">
    <location>
        <begin position="75"/>
        <end position="84"/>
    </location>
</feature>